<evidence type="ECO:0000259" key="2">
    <source>
        <dbReference type="Pfam" id="PF13478"/>
    </source>
</evidence>
<dbReference type="Pfam" id="PF02625">
    <property type="entry name" value="XdhC_CoxI"/>
    <property type="match status" value="1"/>
</dbReference>
<proteinExistence type="predicted"/>
<protein>
    <recommendedName>
        <fullName evidence="5">Xanthine dehydrogenase</fullName>
    </recommendedName>
</protein>
<evidence type="ECO:0000313" key="3">
    <source>
        <dbReference type="EMBL" id="MSU02760.1"/>
    </source>
</evidence>
<dbReference type="RefSeq" id="WP_154441888.1">
    <property type="nucleotide sequence ID" value="NZ_VUNQ01000042.1"/>
</dbReference>
<keyword evidence="4" id="KW-1185">Reference proteome</keyword>
<name>A0A6N7Y3Z9_9FIRM</name>
<dbReference type="Pfam" id="PF13478">
    <property type="entry name" value="XdhC_C"/>
    <property type="match status" value="1"/>
</dbReference>
<dbReference type="PANTHER" id="PTHR30388:SF6">
    <property type="entry name" value="XANTHINE DEHYDROGENASE SUBUNIT A-RELATED"/>
    <property type="match status" value="1"/>
</dbReference>
<evidence type="ECO:0000259" key="1">
    <source>
        <dbReference type="Pfam" id="PF02625"/>
    </source>
</evidence>
<dbReference type="Gene3D" id="3.40.50.720">
    <property type="entry name" value="NAD(P)-binding Rossmann-like Domain"/>
    <property type="match status" value="1"/>
</dbReference>
<dbReference type="InterPro" id="IPR052698">
    <property type="entry name" value="MoCofactor_Util/Proc"/>
</dbReference>
<dbReference type="InterPro" id="IPR027051">
    <property type="entry name" value="XdhC_Rossmann_dom"/>
</dbReference>
<dbReference type="AlphaFoldDB" id="A0A6N7Y3Z9"/>
<comment type="caution">
    <text evidence="3">The sequence shown here is derived from an EMBL/GenBank/DDBJ whole genome shotgun (WGS) entry which is preliminary data.</text>
</comment>
<dbReference type="SUPFAM" id="SSF51735">
    <property type="entry name" value="NAD(P)-binding Rossmann-fold domains"/>
    <property type="match status" value="1"/>
</dbReference>
<accession>A0A6N7Y3Z9</accession>
<dbReference type="Proteomes" id="UP000469523">
    <property type="component" value="Unassembled WGS sequence"/>
</dbReference>
<dbReference type="EMBL" id="VUNQ01000042">
    <property type="protein sequence ID" value="MSU02760.1"/>
    <property type="molecule type" value="Genomic_DNA"/>
</dbReference>
<evidence type="ECO:0008006" key="5">
    <source>
        <dbReference type="Google" id="ProtNLM"/>
    </source>
</evidence>
<reference evidence="3 4" key="1">
    <citation type="submission" date="2019-09" db="EMBL/GenBank/DDBJ databases">
        <title>In-depth cultivation of the pig gut microbiome towards novel bacterial diversity and tailored functional studies.</title>
        <authorList>
            <person name="Wylensek D."/>
            <person name="Hitch T.C.A."/>
            <person name="Clavel T."/>
        </authorList>
    </citation>
    <scope>NUCLEOTIDE SEQUENCE [LARGE SCALE GENOMIC DNA]</scope>
    <source>
        <strain evidence="3 4">WCA3-693-APC-4?</strain>
    </source>
</reference>
<dbReference type="InterPro" id="IPR036291">
    <property type="entry name" value="NAD(P)-bd_dom_sf"/>
</dbReference>
<dbReference type="PANTHER" id="PTHR30388">
    <property type="entry name" value="ALDEHYDE OXIDOREDUCTASE MOLYBDENUM COFACTOR ASSEMBLY PROTEIN"/>
    <property type="match status" value="1"/>
</dbReference>
<dbReference type="InterPro" id="IPR003777">
    <property type="entry name" value="XdhC_CoxI"/>
</dbReference>
<feature type="domain" description="XdhC- CoxI" evidence="1">
    <location>
        <begin position="15"/>
        <end position="74"/>
    </location>
</feature>
<gene>
    <name evidence="3" type="ORF">FYJ83_14960</name>
</gene>
<sequence length="264" mass="29035">MADLFVMKKALEYIENGKDLAIATITKAEGSAPRREGTNMAVLEDGTIYGTIGGGKLEKKIIELCIEAIKEGKSYSINLPLNSEGLGMICGGEVDVFIDVYKQKPKLLIAGGGHVGYSIYDLANFLGFNTVIFDDREEFLNEERFPLAHELVLGDIKENLKKYPIDDNTYIVIVTRGHAYDEEAIEAVANSNAKYIGAMGSKKKVITMMKSLEEKGISKEDLDKIYAPIGLKISGGSPEDIAMSIMAEIQLIRNNGEAVHMKYR</sequence>
<organism evidence="3 4">
    <name type="scientific">Tissierella pigra</name>
    <dbReference type="NCBI Taxonomy" id="2607614"/>
    <lineage>
        <taxon>Bacteria</taxon>
        <taxon>Bacillati</taxon>
        <taxon>Bacillota</taxon>
        <taxon>Tissierellia</taxon>
        <taxon>Tissierellales</taxon>
        <taxon>Tissierellaceae</taxon>
        <taxon>Tissierella</taxon>
    </lineage>
</organism>
<evidence type="ECO:0000313" key="4">
    <source>
        <dbReference type="Proteomes" id="UP000469523"/>
    </source>
</evidence>
<feature type="domain" description="XdhC Rossmann" evidence="2">
    <location>
        <begin position="107"/>
        <end position="249"/>
    </location>
</feature>